<dbReference type="EMBL" id="JAHRHJ020003270">
    <property type="protein sequence ID" value="KAH9292076.1"/>
    <property type="molecule type" value="Genomic_DNA"/>
</dbReference>
<accession>A0AA38F7X9</accession>
<proteinExistence type="predicted"/>
<dbReference type="Gene3D" id="1.20.120.20">
    <property type="entry name" value="Apolipoprotein"/>
    <property type="match status" value="1"/>
</dbReference>
<reference evidence="1 2" key="1">
    <citation type="journal article" date="2021" name="Nat. Plants">
        <title>The Taxus genome provides insights into paclitaxel biosynthesis.</title>
        <authorList>
            <person name="Xiong X."/>
            <person name="Gou J."/>
            <person name="Liao Q."/>
            <person name="Li Y."/>
            <person name="Zhou Q."/>
            <person name="Bi G."/>
            <person name="Li C."/>
            <person name="Du R."/>
            <person name="Wang X."/>
            <person name="Sun T."/>
            <person name="Guo L."/>
            <person name="Liang H."/>
            <person name="Lu P."/>
            <person name="Wu Y."/>
            <person name="Zhang Z."/>
            <person name="Ro D.K."/>
            <person name="Shang Y."/>
            <person name="Huang S."/>
            <person name="Yan J."/>
        </authorList>
    </citation>
    <scope>NUCLEOTIDE SEQUENCE [LARGE SCALE GENOMIC DNA]</scope>
    <source>
        <strain evidence="1">Ta-2019</strain>
    </source>
</reference>
<gene>
    <name evidence="1" type="ORF">KI387_042735</name>
</gene>
<sequence length="256" mass="29294">HVVICILETCRPEIITRLPSCAVEKAFFLLPERVYFGGMETESMVASRPSRSIQFSRRVTLHDQALFSYFGLIVEHGESRERRNSDLDVRLYATNAVNPVPYRAGNIFTDLSTFFTTTIAEEAERIWSVVVSSIESLAKWIMTQVEDLWNSAVKAVKDISNTIATFLTKYWNSITEFVKRIQGASENIKNHVADATLKATDKLREVALGRIKDVLKKEGYNIEGWSEEKIRTQWDEYMKAHPLDPKEEEEAKKILG</sequence>
<dbReference type="Proteomes" id="UP000824469">
    <property type="component" value="Unassembled WGS sequence"/>
</dbReference>
<keyword evidence="2" id="KW-1185">Reference proteome</keyword>
<organism evidence="1 2">
    <name type="scientific">Taxus chinensis</name>
    <name type="common">Chinese yew</name>
    <name type="synonym">Taxus wallichiana var. chinensis</name>
    <dbReference type="NCBI Taxonomy" id="29808"/>
    <lineage>
        <taxon>Eukaryota</taxon>
        <taxon>Viridiplantae</taxon>
        <taxon>Streptophyta</taxon>
        <taxon>Embryophyta</taxon>
        <taxon>Tracheophyta</taxon>
        <taxon>Spermatophyta</taxon>
        <taxon>Pinopsida</taxon>
        <taxon>Pinidae</taxon>
        <taxon>Conifers II</taxon>
        <taxon>Cupressales</taxon>
        <taxon>Taxaceae</taxon>
        <taxon>Taxus</taxon>
    </lineage>
</organism>
<evidence type="ECO:0000313" key="2">
    <source>
        <dbReference type="Proteomes" id="UP000824469"/>
    </source>
</evidence>
<feature type="non-terminal residue" evidence="1">
    <location>
        <position position="1"/>
    </location>
</feature>
<dbReference type="AlphaFoldDB" id="A0AA38F7X9"/>
<comment type="caution">
    <text evidence="1">The sequence shown here is derived from an EMBL/GenBank/DDBJ whole genome shotgun (WGS) entry which is preliminary data.</text>
</comment>
<evidence type="ECO:0000313" key="1">
    <source>
        <dbReference type="EMBL" id="KAH9292076.1"/>
    </source>
</evidence>
<name>A0AA38F7X9_TAXCH</name>
<protein>
    <submittedName>
        <fullName evidence="1">Uncharacterized protein</fullName>
    </submittedName>
</protein>